<dbReference type="InterPro" id="IPR024617">
    <property type="entry name" value="DUF3870"/>
</dbReference>
<proteinExistence type="predicted"/>
<accession>A0ABV4DZX2</accession>
<gene>
    <name evidence="2" type="ORF">AB8S09_12440</name>
</gene>
<organism evidence="2 3">
    <name type="scientific">Clostridium lapidicellarium</name>
    <dbReference type="NCBI Taxonomy" id="3240931"/>
    <lineage>
        <taxon>Bacteria</taxon>
        <taxon>Bacillati</taxon>
        <taxon>Bacillota</taxon>
        <taxon>Clostridia</taxon>
        <taxon>Eubacteriales</taxon>
        <taxon>Clostridiaceae</taxon>
        <taxon>Clostridium</taxon>
    </lineage>
</organism>
<sequence length="107" mass="12199">MKKDNVFITGYAKLPKGITAAEIYNEIVIGIIVNRYSGEIQDMECSFVTDTAKKYAKELLIGKNLNNIKEIVSDIEDNYFGMAKKSFIAVLINCHERYKIILSKRCK</sequence>
<evidence type="ECO:0000313" key="3">
    <source>
        <dbReference type="Proteomes" id="UP001565220"/>
    </source>
</evidence>
<reference evidence="2 3" key="1">
    <citation type="submission" date="2024-08" db="EMBL/GenBank/DDBJ databases">
        <title>Clostridium lapicellarii sp. nov., and Clostridium renhuaiense sp. nov., two species isolated from the mud in a fermentation cellar used for producing sauce-flavour Chinese liquors.</title>
        <authorList>
            <person name="Yang F."/>
            <person name="Wang H."/>
            <person name="Chen L.Q."/>
            <person name="Zhou N."/>
            <person name="Lu J.J."/>
            <person name="Pu X.X."/>
            <person name="Wan B."/>
            <person name="Wang L."/>
            <person name="Liu S.J."/>
        </authorList>
    </citation>
    <scope>NUCLEOTIDE SEQUENCE [LARGE SCALE GENOMIC DNA]</scope>
    <source>
        <strain evidence="2 3">MT-113</strain>
    </source>
</reference>
<dbReference type="EMBL" id="JBGFFE010000021">
    <property type="protein sequence ID" value="MEY8764440.1"/>
    <property type="molecule type" value="Genomic_DNA"/>
</dbReference>
<comment type="caution">
    <text evidence="2">The sequence shown here is derived from an EMBL/GenBank/DDBJ whole genome shotgun (WGS) entry which is preliminary data.</text>
</comment>
<feature type="domain" description="DUF3870" evidence="1">
    <location>
        <begin position="7"/>
        <end position="99"/>
    </location>
</feature>
<dbReference type="Pfam" id="PF12986">
    <property type="entry name" value="DUF3870"/>
    <property type="match status" value="1"/>
</dbReference>
<dbReference type="Proteomes" id="UP001565220">
    <property type="component" value="Unassembled WGS sequence"/>
</dbReference>
<evidence type="ECO:0000313" key="2">
    <source>
        <dbReference type="EMBL" id="MEY8764440.1"/>
    </source>
</evidence>
<keyword evidence="3" id="KW-1185">Reference proteome</keyword>
<name>A0ABV4DZX2_9CLOT</name>
<evidence type="ECO:0000259" key="1">
    <source>
        <dbReference type="Pfam" id="PF12986"/>
    </source>
</evidence>
<protein>
    <submittedName>
        <fullName evidence="2">DUF3870 domain-containing protein</fullName>
    </submittedName>
</protein>
<dbReference type="RefSeq" id="WP_294184299.1">
    <property type="nucleotide sequence ID" value="NZ_JBGFFE010000021.1"/>
</dbReference>